<keyword evidence="2" id="KW-1185">Reference proteome</keyword>
<organism evidence="1 2">
    <name type="scientific">Piscinibacter koreensis</name>
    <dbReference type="NCBI Taxonomy" id="2742824"/>
    <lineage>
        <taxon>Bacteria</taxon>
        <taxon>Pseudomonadati</taxon>
        <taxon>Pseudomonadota</taxon>
        <taxon>Betaproteobacteria</taxon>
        <taxon>Burkholderiales</taxon>
        <taxon>Sphaerotilaceae</taxon>
        <taxon>Piscinibacter</taxon>
    </lineage>
</organism>
<name>A0A7Y6TZ76_9BURK</name>
<comment type="caution">
    <text evidence="1">The sequence shown here is derived from an EMBL/GenBank/DDBJ whole genome shotgun (WGS) entry which is preliminary data.</text>
</comment>
<protein>
    <recommendedName>
        <fullName evidence="3">Fe2OG dioxygenase domain-containing protein</fullName>
    </recommendedName>
</protein>
<dbReference type="InterPro" id="IPR012668">
    <property type="entry name" value="CHP02466"/>
</dbReference>
<sequence length="195" mass="21271">MRVPRLLDQPLLDGLLEHFAERADIDNNASAQLSHTAMLKPSDSPLLGVVAQHLAPRIAEFGAVLFGEQLGWSIKEMWVNVLDAGGRQAMHNHANSFVSGVIYLTETHADARTVFMKSPGGADYAFKNDHAGAQTGPYNADKWISPSPERGDLVLFPSYLLHAVPPNPGARRITMAFNAIPTHLDSWGYRIGFSG</sequence>
<evidence type="ECO:0008006" key="3">
    <source>
        <dbReference type="Google" id="ProtNLM"/>
    </source>
</evidence>
<dbReference type="AlphaFoldDB" id="A0A7Y6TZ76"/>
<proteinExistence type="predicted"/>
<dbReference type="Gene3D" id="2.60.120.620">
    <property type="entry name" value="q2cbj1_9rhob like domain"/>
    <property type="match status" value="1"/>
</dbReference>
<dbReference type="Pfam" id="PF13759">
    <property type="entry name" value="2OG-FeII_Oxy_5"/>
    <property type="match status" value="1"/>
</dbReference>
<dbReference type="Proteomes" id="UP000529637">
    <property type="component" value="Unassembled WGS sequence"/>
</dbReference>
<accession>A0A7Y6TZ76</accession>
<dbReference type="SUPFAM" id="SSF51197">
    <property type="entry name" value="Clavaminate synthase-like"/>
    <property type="match status" value="1"/>
</dbReference>
<gene>
    <name evidence="1" type="ORF">HQN59_24220</name>
</gene>
<reference evidence="1 2" key="1">
    <citation type="submission" date="2020-06" db="EMBL/GenBank/DDBJ databases">
        <title>Schlegella sp. ID0723 isolated from air conditioner.</title>
        <authorList>
            <person name="Kim D.Y."/>
            <person name="Kim D.-U."/>
        </authorList>
    </citation>
    <scope>NUCLEOTIDE SEQUENCE [LARGE SCALE GENOMIC DNA]</scope>
    <source>
        <strain evidence="1 2">ID0723</strain>
    </source>
</reference>
<evidence type="ECO:0000313" key="2">
    <source>
        <dbReference type="Proteomes" id="UP000529637"/>
    </source>
</evidence>
<dbReference type="EMBL" id="JABWMJ010000018">
    <property type="protein sequence ID" value="NUZ08855.1"/>
    <property type="molecule type" value="Genomic_DNA"/>
</dbReference>
<evidence type="ECO:0000313" key="1">
    <source>
        <dbReference type="EMBL" id="NUZ08855.1"/>
    </source>
</evidence>